<feature type="transmembrane region" description="Helical" evidence="1">
    <location>
        <begin position="6"/>
        <end position="32"/>
    </location>
</feature>
<evidence type="ECO:0000313" key="3">
    <source>
        <dbReference type="Proteomes" id="UP001234343"/>
    </source>
</evidence>
<dbReference type="RefSeq" id="WP_289364653.1">
    <property type="nucleotide sequence ID" value="NZ_JAUCBP010000007.1"/>
</dbReference>
<keyword evidence="1" id="KW-0472">Membrane</keyword>
<proteinExistence type="predicted"/>
<name>A0ABT7SVX5_9ALTE</name>
<keyword evidence="1" id="KW-1133">Transmembrane helix</keyword>
<keyword evidence="3" id="KW-1185">Reference proteome</keyword>
<accession>A0ABT7SVX5</accession>
<sequence length="103" mass="11266">MNVRLILLLVTLALFGAYSGWLLLDVGYIAIWQAGFANPSSLQILIDLVIACLIITSWMIGDAKARGITVWPWIVAVLTTGTLAILVYLVVRELAKKPKLQTA</sequence>
<comment type="caution">
    <text evidence="2">The sequence shown here is derived from an EMBL/GenBank/DDBJ whole genome shotgun (WGS) entry which is preliminary data.</text>
</comment>
<feature type="transmembrane region" description="Helical" evidence="1">
    <location>
        <begin position="44"/>
        <end position="61"/>
    </location>
</feature>
<evidence type="ECO:0000256" key="1">
    <source>
        <dbReference type="SAM" id="Phobius"/>
    </source>
</evidence>
<dbReference type="InterPro" id="IPR021362">
    <property type="entry name" value="DUF2834"/>
</dbReference>
<keyword evidence="1" id="KW-0812">Transmembrane</keyword>
<reference evidence="2 3" key="1">
    <citation type="submission" date="2023-06" db="EMBL/GenBank/DDBJ databases">
        <title>Alteromonas sp. ASW11-36 isolated from intertidal sand.</title>
        <authorList>
            <person name="Li Y."/>
        </authorList>
    </citation>
    <scope>NUCLEOTIDE SEQUENCE [LARGE SCALE GENOMIC DNA]</scope>
    <source>
        <strain evidence="2 3">ASW11-36</strain>
    </source>
</reference>
<organism evidence="2 3">
    <name type="scientific">Alteromonas arenosi</name>
    <dbReference type="NCBI Taxonomy" id="3055817"/>
    <lineage>
        <taxon>Bacteria</taxon>
        <taxon>Pseudomonadati</taxon>
        <taxon>Pseudomonadota</taxon>
        <taxon>Gammaproteobacteria</taxon>
        <taxon>Alteromonadales</taxon>
        <taxon>Alteromonadaceae</taxon>
        <taxon>Alteromonas/Salinimonas group</taxon>
        <taxon>Alteromonas</taxon>
    </lineage>
</organism>
<dbReference type="Proteomes" id="UP001234343">
    <property type="component" value="Unassembled WGS sequence"/>
</dbReference>
<feature type="transmembrane region" description="Helical" evidence="1">
    <location>
        <begin position="73"/>
        <end position="91"/>
    </location>
</feature>
<gene>
    <name evidence="2" type="ORF">QTP81_07050</name>
</gene>
<dbReference type="Pfam" id="PF11196">
    <property type="entry name" value="DUF2834"/>
    <property type="match status" value="1"/>
</dbReference>
<protein>
    <submittedName>
        <fullName evidence="2">DUF2834 domain-containing protein</fullName>
    </submittedName>
</protein>
<evidence type="ECO:0000313" key="2">
    <source>
        <dbReference type="EMBL" id="MDM7860349.1"/>
    </source>
</evidence>
<dbReference type="EMBL" id="JAUCBP010000007">
    <property type="protein sequence ID" value="MDM7860349.1"/>
    <property type="molecule type" value="Genomic_DNA"/>
</dbReference>